<organism evidence="3 4">
    <name type="scientific">Phanerochaete sordida</name>
    <dbReference type="NCBI Taxonomy" id="48140"/>
    <lineage>
        <taxon>Eukaryota</taxon>
        <taxon>Fungi</taxon>
        <taxon>Dikarya</taxon>
        <taxon>Basidiomycota</taxon>
        <taxon>Agaricomycotina</taxon>
        <taxon>Agaricomycetes</taxon>
        <taxon>Polyporales</taxon>
        <taxon>Phanerochaetaceae</taxon>
        <taxon>Phanerochaete</taxon>
    </lineage>
</organism>
<evidence type="ECO:0000256" key="1">
    <source>
        <dbReference type="SAM" id="MobiDB-lite"/>
    </source>
</evidence>
<dbReference type="InterPro" id="IPR027951">
    <property type="entry name" value="Nepro_N"/>
</dbReference>
<sequence>MPPPTLPSPVCMPRASLDAAQQAGIDRVLKDLKSCTRKLQAAFASYHVELQVLERLYYKGNNQHRHALFWRRVADVRRFGKRLESVQIHENIETLRLAFWGDASQQSAKTLKAAWTHVPDVNSVRHVLDRLRDSLPLLDSMEEHLAKAYNHLNLDLQTGAFLQLILTLTAITSRMAFLLTEIGPAVAQAWAACYRLLENLTPGPIQPMPRFLTGRYRDLDPRRIATPPAASRSVSRPAPDIEEGVDGVPVARPPTATAIGTSAAVADSVTVTGPGSDMIMEEETVTVSEDLSLLFVQPQEPFVPKTIVRETVERKVAKTKEPGEGSGRKRSAGAAAPGTEEAKSKKKRKKKDEIDDIFGF</sequence>
<evidence type="ECO:0000259" key="2">
    <source>
        <dbReference type="Pfam" id="PF14780"/>
    </source>
</evidence>
<evidence type="ECO:0000313" key="3">
    <source>
        <dbReference type="EMBL" id="GJE87206.1"/>
    </source>
</evidence>
<protein>
    <recommendedName>
        <fullName evidence="2">Nucleolus and neural progenitor protein-like N-terminal domain-containing protein</fullName>
    </recommendedName>
</protein>
<feature type="compositionally biased region" description="Basic and acidic residues" evidence="1">
    <location>
        <begin position="314"/>
        <end position="327"/>
    </location>
</feature>
<feature type="domain" description="Nucleolus and neural progenitor protein-like N-terminal" evidence="2">
    <location>
        <begin position="14"/>
        <end position="187"/>
    </location>
</feature>
<name>A0A9P3L9F3_9APHY</name>
<dbReference type="PANTHER" id="PTHR34786:SF1">
    <property type="entry name" value="OS09G0504900 PROTEIN"/>
    <property type="match status" value="1"/>
</dbReference>
<dbReference type="PANTHER" id="PTHR34786">
    <property type="entry name" value="OS09G0504900 PROTEIN"/>
    <property type="match status" value="1"/>
</dbReference>
<reference evidence="3 4" key="1">
    <citation type="submission" date="2021-08" db="EMBL/GenBank/DDBJ databases">
        <title>Draft Genome Sequence of Phanerochaete sordida strain YK-624.</title>
        <authorList>
            <person name="Mori T."/>
            <person name="Dohra H."/>
            <person name="Suzuki T."/>
            <person name="Kawagishi H."/>
            <person name="Hirai H."/>
        </authorList>
    </citation>
    <scope>NUCLEOTIDE SEQUENCE [LARGE SCALE GENOMIC DNA]</scope>
    <source>
        <strain evidence="3 4">YK-624</strain>
    </source>
</reference>
<dbReference type="AlphaFoldDB" id="A0A9P3L9F3"/>
<feature type="region of interest" description="Disordered" evidence="1">
    <location>
        <begin position="314"/>
        <end position="360"/>
    </location>
</feature>
<proteinExistence type="predicted"/>
<dbReference type="OrthoDB" id="114080at2759"/>
<comment type="caution">
    <text evidence="3">The sequence shown here is derived from an EMBL/GenBank/DDBJ whole genome shotgun (WGS) entry which is preliminary data.</text>
</comment>
<feature type="region of interest" description="Disordered" evidence="1">
    <location>
        <begin position="225"/>
        <end position="249"/>
    </location>
</feature>
<gene>
    <name evidence="3" type="ORF">PsYK624_032890</name>
</gene>
<evidence type="ECO:0000313" key="4">
    <source>
        <dbReference type="Proteomes" id="UP000703269"/>
    </source>
</evidence>
<dbReference type="Proteomes" id="UP000703269">
    <property type="component" value="Unassembled WGS sequence"/>
</dbReference>
<dbReference type="Pfam" id="PF14780">
    <property type="entry name" value="NEPRO_N"/>
    <property type="match status" value="1"/>
</dbReference>
<accession>A0A9P3L9F3</accession>
<keyword evidence="4" id="KW-1185">Reference proteome</keyword>
<dbReference type="EMBL" id="BPQB01000005">
    <property type="protein sequence ID" value="GJE87206.1"/>
    <property type="molecule type" value="Genomic_DNA"/>
</dbReference>